<dbReference type="PANTHER" id="PTHR48047">
    <property type="entry name" value="GLYCOSYLTRANSFERASE"/>
    <property type="match status" value="1"/>
</dbReference>
<sequence length="431" mass="47126">MQVAANLKVPQLCFFSMCAFCVLCQHNVERYNSYNGVADDNEPVVVLGMERRIEVMRAQAPGFFRGAGFEKLADEIELALVESGEVVMNSFLEMDLEYVAGDAAARNMKPWTMGPVSLYHQHAETLGKSGNTTTAINADESLRVAELGLRLKVSGHPFVCVLENPDQYGEDVCEFMRDLKECVDRRGMLIKGWSPHVLILNHAVAGGFMMHRGWNSMLEAIAAGLPVVTWPHFSDHFLNEKLAVEVLRISGSVGIKELLLWVAKKGVVVGREVVEAVVRSIMDGGGEGEEEEGAGALGEGEATVQKGGLSLGNLLDLIKHFEAFTLCRGFVTADVQEKGLSRGAIATGLEPALGPGLHKASPSMSSWASDTVNRYEIQKKIIGQPNLSPIPFFLFVSERKEYDFDDVKGSSTWHRESVLPVLQPPFSPHGP</sequence>
<name>M8BKR3_AEGTA</name>
<evidence type="ECO:0000313" key="3">
    <source>
        <dbReference type="EnsemblPlants" id="EMT22554"/>
    </source>
</evidence>
<evidence type="ECO:0000256" key="2">
    <source>
        <dbReference type="ARBA" id="ARBA00022679"/>
    </source>
</evidence>
<dbReference type="InterPro" id="IPR002213">
    <property type="entry name" value="UDP_glucos_trans"/>
</dbReference>
<reference evidence="3" key="1">
    <citation type="submission" date="2015-06" db="UniProtKB">
        <authorList>
            <consortium name="EnsemblPlants"/>
        </authorList>
    </citation>
    <scope>IDENTIFICATION</scope>
</reference>
<protein>
    <submittedName>
        <fullName evidence="3">Cytokinin-O-glucosyltransferase 1</fullName>
    </submittedName>
</protein>
<dbReference type="Gene3D" id="3.40.50.2000">
    <property type="entry name" value="Glycogen Phosphorylase B"/>
    <property type="match status" value="3"/>
</dbReference>
<keyword evidence="2" id="KW-0808">Transferase</keyword>
<dbReference type="EnsemblPlants" id="EMT22554">
    <property type="protein sequence ID" value="EMT22554"/>
    <property type="gene ID" value="F775_17610"/>
</dbReference>
<evidence type="ECO:0000256" key="1">
    <source>
        <dbReference type="ARBA" id="ARBA00009995"/>
    </source>
</evidence>
<organism evidence="3">
    <name type="scientific">Aegilops tauschii</name>
    <name type="common">Tausch's goatgrass</name>
    <name type="synonym">Aegilops squarrosa</name>
    <dbReference type="NCBI Taxonomy" id="37682"/>
    <lineage>
        <taxon>Eukaryota</taxon>
        <taxon>Viridiplantae</taxon>
        <taxon>Streptophyta</taxon>
        <taxon>Embryophyta</taxon>
        <taxon>Tracheophyta</taxon>
        <taxon>Spermatophyta</taxon>
        <taxon>Magnoliopsida</taxon>
        <taxon>Liliopsida</taxon>
        <taxon>Poales</taxon>
        <taxon>Poaceae</taxon>
        <taxon>BOP clade</taxon>
        <taxon>Pooideae</taxon>
        <taxon>Triticodae</taxon>
        <taxon>Triticeae</taxon>
        <taxon>Triticinae</taxon>
        <taxon>Aegilops</taxon>
    </lineage>
</organism>
<dbReference type="PANTHER" id="PTHR48047:SF68">
    <property type="entry name" value="GLYCOSYLTRANSFERASE"/>
    <property type="match status" value="1"/>
</dbReference>
<accession>M8BKR3</accession>
<proteinExistence type="inferred from homology"/>
<dbReference type="GO" id="GO:0035251">
    <property type="term" value="F:UDP-glucosyltransferase activity"/>
    <property type="evidence" value="ECO:0007669"/>
    <property type="project" value="TreeGrafter"/>
</dbReference>
<dbReference type="Pfam" id="PF00201">
    <property type="entry name" value="UDPGT"/>
    <property type="match status" value="1"/>
</dbReference>
<comment type="similarity">
    <text evidence="1">Belongs to the UDP-glycosyltransferase family.</text>
</comment>
<dbReference type="SUPFAM" id="SSF53756">
    <property type="entry name" value="UDP-Glycosyltransferase/glycogen phosphorylase"/>
    <property type="match status" value="1"/>
</dbReference>
<dbReference type="AlphaFoldDB" id="M8BKR3"/>